<dbReference type="InterPro" id="IPR002781">
    <property type="entry name" value="TM_pro_TauE-like"/>
</dbReference>
<evidence type="ECO:0000256" key="4">
    <source>
        <dbReference type="ARBA" id="ARBA00023136"/>
    </source>
</evidence>
<protein>
    <recommendedName>
        <fullName evidence="9">Sulfite exporter TauE/SafE</fullName>
    </recommendedName>
</protein>
<feature type="transmembrane region" description="Helical" evidence="6">
    <location>
        <begin position="492"/>
        <end position="512"/>
    </location>
</feature>
<feature type="transmembrane region" description="Helical" evidence="6">
    <location>
        <begin position="463"/>
        <end position="486"/>
    </location>
</feature>
<evidence type="ECO:0000256" key="5">
    <source>
        <dbReference type="SAM" id="MobiDB-lite"/>
    </source>
</evidence>
<dbReference type="Pfam" id="PF01925">
    <property type="entry name" value="TauE"/>
    <property type="match status" value="2"/>
</dbReference>
<evidence type="ECO:0000256" key="6">
    <source>
        <dbReference type="SAM" id="Phobius"/>
    </source>
</evidence>
<evidence type="ECO:0000256" key="3">
    <source>
        <dbReference type="ARBA" id="ARBA00022989"/>
    </source>
</evidence>
<evidence type="ECO:0000256" key="1">
    <source>
        <dbReference type="ARBA" id="ARBA00004141"/>
    </source>
</evidence>
<feature type="compositionally biased region" description="Basic and acidic residues" evidence="5">
    <location>
        <begin position="262"/>
        <end position="277"/>
    </location>
</feature>
<sequence>MAMNPSLWPAQRQKTTQKTALLFTSVLLLAAAVSIYLQNDIKFTHQDESFALRVHRLLRSKPHKPLLPLDTSDHLGFTFATLGLMIAAGGGIGGGGVLVPIYILVMGFSPKHAIPLSNITVFGGAMANTVLNVRKRHPLADRPLVDWDLILVMEPLTIAGALIGAFLNKLLPEGLLVISLVALLSFTSYTTLGKAVRMYKAETRALLAQKKQVRADGTVESELTKLAREMEEEEDDEEMEDATASLLDGEERQDEGYVGEVEEGKQGKSGEEQAFPKDDDEASTFSSASELQNKELLATLLEEDRHVPMKHVQVLMLTFGVIIFVNLMKGGGAFPSPLGIRCGSPSFWVSNAIMLGWIIAVSFFARSYLVNRHCKKEKVGYPYVDGDIKWDERATVVYPIVCTAAGLFAGMFGVGGGIVKGPLMLAMGVHPKVSSASSACMILFTSFSATTSFLVFGLLDMEYGLICMILGFVATLAGQIGLFYLMEKFQRNSYIAFSIGGIVLLSAFLMTVQSLLSMSESGGPKPPSGLCTGKQ</sequence>
<keyword evidence="2 6" id="KW-0812">Transmembrane</keyword>
<gene>
    <name evidence="7" type="ORF">ACHAWO_002911</name>
</gene>
<feature type="transmembrane region" description="Helical" evidence="6">
    <location>
        <begin position="20"/>
        <end position="37"/>
    </location>
</feature>
<evidence type="ECO:0000313" key="7">
    <source>
        <dbReference type="EMBL" id="KAL3773328.1"/>
    </source>
</evidence>
<feature type="transmembrane region" description="Helical" evidence="6">
    <location>
        <begin position="396"/>
        <end position="416"/>
    </location>
</feature>
<dbReference type="PANTHER" id="PTHR14255">
    <property type="entry name" value="CEREBLON"/>
    <property type="match status" value="1"/>
</dbReference>
<name>A0ABD3NB77_9STRA</name>
<keyword evidence="8" id="KW-1185">Reference proteome</keyword>
<dbReference type="GO" id="GO:0016020">
    <property type="term" value="C:membrane"/>
    <property type="evidence" value="ECO:0007669"/>
    <property type="project" value="UniProtKB-SubCell"/>
</dbReference>
<dbReference type="PANTHER" id="PTHR14255:SF3">
    <property type="entry name" value="SULFITE EXPORTER TAUE_SAFE FAMILY PROTEIN 5-RELATED"/>
    <property type="match status" value="1"/>
</dbReference>
<feature type="region of interest" description="Disordered" evidence="5">
    <location>
        <begin position="228"/>
        <end position="289"/>
    </location>
</feature>
<feature type="compositionally biased region" description="Acidic residues" evidence="5">
    <location>
        <begin position="230"/>
        <end position="241"/>
    </location>
</feature>
<dbReference type="Proteomes" id="UP001530400">
    <property type="component" value="Unassembled WGS sequence"/>
</dbReference>
<dbReference type="EMBL" id="JALLPJ020001238">
    <property type="protein sequence ID" value="KAL3773328.1"/>
    <property type="molecule type" value="Genomic_DNA"/>
</dbReference>
<feature type="transmembrane region" description="Helical" evidence="6">
    <location>
        <begin position="75"/>
        <end position="105"/>
    </location>
</feature>
<reference evidence="7 8" key="1">
    <citation type="submission" date="2024-10" db="EMBL/GenBank/DDBJ databases">
        <title>Updated reference genomes for cyclostephanoid diatoms.</title>
        <authorList>
            <person name="Roberts W.R."/>
            <person name="Alverson A.J."/>
        </authorList>
    </citation>
    <scope>NUCLEOTIDE SEQUENCE [LARGE SCALE GENOMIC DNA]</scope>
    <source>
        <strain evidence="7 8">AJA010-31</strain>
    </source>
</reference>
<evidence type="ECO:0008006" key="9">
    <source>
        <dbReference type="Google" id="ProtNLM"/>
    </source>
</evidence>
<feature type="transmembrane region" description="Helical" evidence="6">
    <location>
        <begin position="174"/>
        <end position="192"/>
    </location>
</feature>
<keyword evidence="4 6" id="KW-0472">Membrane</keyword>
<evidence type="ECO:0000256" key="2">
    <source>
        <dbReference type="ARBA" id="ARBA00022692"/>
    </source>
</evidence>
<organism evidence="7 8">
    <name type="scientific">Cyclotella atomus</name>
    <dbReference type="NCBI Taxonomy" id="382360"/>
    <lineage>
        <taxon>Eukaryota</taxon>
        <taxon>Sar</taxon>
        <taxon>Stramenopiles</taxon>
        <taxon>Ochrophyta</taxon>
        <taxon>Bacillariophyta</taxon>
        <taxon>Coscinodiscophyceae</taxon>
        <taxon>Thalassiosirophycidae</taxon>
        <taxon>Stephanodiscales</taxon>
        <taxon>Stephanodiscaceae</taxon>
        <taxon>Cyclotella</taxon>
    </lineage>
</organism>
<keyword evidence="3 6" id="KW-1133">Transmembrane helix</keyword>
<proteinExistence type="predicted"/>
<comment type="subcellular location">
    <subcellularLocation>
        <location evidence="1">Membrane</location>
        <topology evidence="1">Multi-pass membrane protein</topology>
    </subcellularLocation>
</comment>
<feature type="transmembrane region" description="Helical" evidence="6">
    <location>
        <begin position="436"/>
        <end position="456"/>
    </location>
</feature>
<evidence type="ECO:0000313" key="8">
    <source>
        <dbReference type="Proteomes" id="UP001530400"/>
    </source>
</evidence>
<feature type="transmembrane region" description="Helical" evidence="6">
    <location>
        <begin position="144"/>
        <end position="168"/>
    </location>
</feature>
<feature type="transmembrane region" description="Helical" evidence="6">
    <location>
        <begin position="314"/>
        <end position="334"/>
    </location>
</feature>
<dbReference type="AlphaFoldDB" id="A0ABD3NB77"/>
<comment type="caution">
    <text evidence="7">The sequence shown here is derived from an EMBL/GenBank/DDBJ whole genome shotgun (WGS) entry which is preliminary data.</text>
</comment>
<accession>A0ABD3NB77</accession>
<feature type="transmembrane region" description="Helical" evidence="6">
    <location>
        <begin position="346"/>
        <end position="369"/>
    </location>
</feature>